<dbReference type="EMBL" id="JARBDR010000440">
    <property type="protein sequence ID" value="KAJ8312481.1"/>
    <property type="molecule type" value="Genomic_DNA"/>
</dbReference>
<keyword evidence="4" id="KW-1185">Reference proteome</keyword>
<dbReference type="InterPro" id="IPR031335">
    <property type="entry name" value="Glyco_hydro_63_C"/>
</dbReference>
<dbReference type="PANTHER" id="PTHR10412:SF10">
    <property type="entry name" value="GLYCOSYL HYDROLASE FAMILY 63 C-TERMINAL DOMAIN-CONTAINING PROTEIN"/>
    <property type="match status" value="1"/>
</dbReference>
<sequence>MATKRQYAKDLSEEPEPKSSKHLHSDTTDSNRSSIMSTEYATTEVTYHSKFWGPYLSDRQWGTVREDCSADGDCWNYLSHEDATSTVYKFGEDGLFGISDDRCLFCACLGVWNGVDPIIKERLFGLTGPQGNHGEDVKELYYYLDNMPDHEYMKALYKYPQSEFPYQLLKDENKERTCKETEYEILDTGVFDEEKGYWDITVEYAKDVSGSIVCCYTVYNKGLSEATIHVLPQFWFRNTWCSCSSGDTKCQKPSVSKVCVDSIEIKYELGNFTIQFSKADDKSKPVLLFTENEDGDTSSPTASDDMYFKDAFHKILINGCDLINRKQMGTKCAAVYKLTVPPGGSQCVYWTLYPSGYSSKRLGISSHVSNIVEARKQKYDIFYDEILPQYLSKEEKNVARQAYAGLLWNKQYYHYDVQKWRDSPVVYKGDNSVDIQDENGDEVKEEKSAKILMQERFPGDDDSEHVEKTSSEAETKMTEKVSKTEASSVEMESAELKSSENSDTSDVEQLETDSDSEPDFVDIEVSCKEYVPERINKEWQHMKNHDIISMPDKWEFPWIPAFEFDFGAVNPPIHGWSCLKVFRNTGSTDFTFLKKCFHGLIQNFTWWINKHDPNNKYIFDGGFLGLDNISVLDRGRQLPQGITLEQADATGWMAFYSLTMLEMCLELSRDDPVYCDLCIKYLNHFNRIATALNESIQNGGLWYEDLEFYCDVLVDSNNVCRKEIQLKSLVGIVPVFASSVLSPELISIYPELVSHLCLMCQENSPYIYQHEQFCFKFGKKKVTVNYCPGESDCNMYGGNSNWRGPIWLCMNYMIVDSLQTYYKAFNSEFKIPCPSNCPDSSDMSLMEVIKDISRRISTIFLPDSSGRRPLHVTRQVGLRLLQNFRDTSTDDYKKTRKNDHFLF</sequence>
<evidence type="ECO:0000313" key="4">
    <source>
        <dbReference type="Proteomes" id="UP001217089"/>
    </source>
</evidence>
<reference evidence="3 4" key="1">
    <citation type="submission" date="2022-12" db="EMBL/GenBank/DDBJ databases">
        <title>Chromosome-level genome of Tegillarca granosa.</title>
        <authorList>
            <person name="Kim J."/>
        </authorList>
    </citation>
    <scope>NUCLEOTIDE SEQUENCE [LARGE SCALE GENOMIC DNA]</scope>
    <source>
        <strain evidence="3">Teg-2019</strain>
        <tissue evidence="3">Adductor muscle</tissue>
    </source>
</reference>
<evidence type="ECO:0000259" key="2">
    <source>
        <dbReference type="Pfam" id="PF03200"/>
    </source>
</evidence>
<feature type="compositionally biased region" description="Acidic residues" evidence="1">
    <location>
        <begin position="503"/>
        <end position="518"/>
    </location>
</feature>
<feature type="compositionally biased region" description="Basic and acidic residues" evidence="1">
    <location>
        <begin position="465"/>
        <end position="483"/>
    </location>
</feature>
<evidence type="ECO:0000313" key="3">
    <source>
        <dbReference type="EMBL" id="KAJ8312481.1"/>
    </source>
</evidence>
<accession>A0ABQ9F7D4</accession>
<proteinExistence type="predicted"/>
<feature type="domain" description="Glycosyl hydrolase family 63 C-terminal" evidence="2">
    <location>
        <begin position="638"/>
        <end position="824"/>
    </location>
</feature>
<dbReference type="Pfam" id="PF03200">
    <property type="entry name" value="Glyco_hydro_63"/>
    <property type="match status" value="1"/>
</dbReference>
<name>A0ABQ9F7D4_TEGGR</name>
<comment type="caution">
    <text evidence="3">The sequence shown here is derived from an EMBL/GenBank/DDBJ whole genome shotgun (WGS) entry which is preliminary data.</text>
</comment>
<feature type="region of interest" description="Disordered" evidence="1">
    <location>
        <begin position="454"/>
        <end position="518"/>
    </location>
</feature>
<dbReference type="SUPFAM" id="SSF48208">
    <property type="entry name" value="Six-hairpin glycosidases"/>
    <property type="match status" value="1"/>
</dbReference>
<dbReference type="InterPro" id="IPR012341">
    <property type="entry name" value="6hp_glycosidase-like_sf"/>
</dbReference>
<dbReference type="PANTHER" id="PTHR10412">
    <property type="entry name" value="MANNOSYL-OLIGOSACCHARIDE GLUCOSIDASE"/>
    <property type="match status" value="1"/>
</dbReference>
<gene>
    <name evidence="3" type="ORF">KUTeg_009854</name>
</gene>
<feature type="region of interest" description="Disordered" evidence="1">
    <location>
        <begin position="1"/>
        <end position="35"/>
    </location>
</feature>
<dbReference type="InterPro" id="IPR008928">
    <property type="entry name" value="6-hairpin_glycosidase_sf"/>
</dbReference>
<dbReference type="Proteomes" id="UP001217089">
    <property type="component" value="Unassembled WGS sequence"/>
</dbReference>
<dbReference type="InterPro" id="IPR004888">
    <property type="entry name" value="Glycoside_hydrolase_63"/>
</dbReference>
<dbReference type="Gene3D" id="1.50.10.10">
    <property type="match status" value="1"/>
</dbReference>
<evidence type="ECO:0000256" key="1">
    <source>
        <dbReference type="SAM" id="MobiDB-lite"/>
    </source>
</evidence>
<feature type="compositionally biased region" description="Basic and acidic residues" evidence="1">
    <location>
        <begin position="7"/>
        <end position="29"/>
    </location>
</feature>
<protein>
    <recommendedName>
        <fullName evidence="2">Glycosyl hydrolase family 63 C-terminal domain-containing protein</fullName>
    </recommendedName>
</protein>
<organism evidence="3 4">
    <name type="scientific">Tegillarca granosa</name>
    <name type="common">Malaysian cockle</name>
    <name type="synonym">Anadara granosa</name>
    <dbReference type="NCBI Taxonomy" id="220873"/>
    <lineage>
        <taxon>Eukaryota</taxon>
        <taxon>Metazoa</taxon>
        <taxon>Spiralia</taxon>
        <taxon>Lophotrochozoa</taxon>
        <taxon>Mollusca</taxon>
        <taxon>Bivalvia</taxon>
        <taxon>Autobranchia</taxon>
        <taxon>Pteriomorphia</taxon>
        <taxon>Arcoida</taxon>
        <taxon>Arcoidea</taxon>
        <taxon>Arcidae</taxon>
        <taxon>Tegillarca</taxon>
    </lineage>
</organism>